<dbReference type="Gene3D" id="3.40.50.800">
    <property type="entry name" value="Anticodon-binding domain"/>
    <property type="match status" value="1"/>
</dbReference>
<evidence type="ECO:0000256" key="10">
    <source>
        <dbReference type="SAM" id="MobiDB-lite"/>
    </source>
</evidence>
<sequence length="606" mass="67399">MSEQQAQDQVGAPASSLPAVTQSLPDRTMGSAAGVENPPAGELSKNAAKKAAKKEKQAAEKSEKLANKGIGKAESKKKPAQKATKKPDGPALIGIDVSKEEDFSGWYQQVLLKGQMLDYYDVSGCFILKPHSYFIWETIQEWFNDKIKKMGVKNCSFPLFVSEDVLKKEKDHIEGFAAEVAWVTHAGNSPLERKIAIRPTSETVMYPYYAKWIRSHRDLPLRLNQWNSVVRWEFKNPQPFLRTREFLWQEGHTAHLTEAAAREEVLQILEHYAHVYEELLAIPVIRGQKTEKEKFAGGLYTTTVEGYIPATGRGIQGGTSHGLGQNFSKMFGITVEDPSSKPDEKKPALHVWQNSWGLSTRTIGIMVMVHGDDRGLVIPPRVADIQTVIVPVGTGAKTTDGEKAALIAEIDALAAVLEAVGVRVEVDKREYTPGWKFNDWELHGVPLRLEFGPGESAGHYVTASRRDIPGKDGKSTIPITELGTKVPALLETIQADLYKRAEANYKSHVKHITNWDDFTPALNEKNLCMIPHCLTEQCEDEIKDMSARKVEEETGEPQDARAPSMGAKSLCIPFEQPEGIEKGVTKCTNPNCERLAEKWCLFGREL</sequence>
<evidence type="ECO:0000259" key="11">
    <source>
        <dbReference type="PROSITE" id="PS50862"/>
    </source>
</evidence>
<evidence type="ECO:0000256" key="9">
    <source>
        <dbReference type="ARBA" id="ARBA00047671"/>
    </source>
</evidence>
<keyword evidence="4" id="KW-0547">Nucleotide-binding</keyword>
<dbReference type="InterPro" id="IPR033721">
    <property type="entry name" value="ProRS_core_arch_euk"/>
</dbReference>
<dbReference type="STRING" id="1658172.A0A1B7P7C4"/>
<comment type="similarity">
    <text evidence="1">Belongs to the class-II aminoacyl-tRNA synthetase family.</text>
</comment>
<dbReference type="InterPro" id="IPR004499">
    <property type="entry name" value="Pro-tRNA-ligase_IIa_arc-type"/>
</dbReference>
<dbReference type="CDD" id="cd00862">
    <property type="entry name" value="ProRS_anticodon_zinc"/>
    <property type="match status" value="1"/>
</dbReference>
<feature type="domain" description="Aminoacyl-transfer RNA synthetases class-II family profile" evidence="11">
    <location>
        <begin position="128"/>
        <end position="379"/>
    </location>
</feature>
<evidence type="ECO:0000256" key="3">
    <source>
        <dbReference type="ARBA" id="ARBA00022598"/>
    </source>
</evidence>
<feature type="compositionally biased region" description="Basic and acidic residues" evidence="10">
    <location>
        <begin position="54"/>
        <end position="77"/>
    </location>
</feature>
<dbReference type="InterPro" id="IPR045864">
    <property type="entry name" value="aa-tRNA-synth_II/BPL/LPL"/>
</dbReference>
<dbReference type="SUPFAM" id="SSF52954">
    <property type="entry name" value="Class II aaRS ABD-related"/>
    <property type="match status" value="1"/>
</dbReference>
<dbReference type="GO" id="GO:0005524">
    <property type="term" value="F:ATP binding"/>
    <property type="evidence" value="ECO:0007669"/>
    <property type="project" value="UniProtKB-KW"/>
</dbReference>
<name>A0A1B7P7C4_9EURO</name>
<dbReference type="SMART" id="SM00946">
    <property type="entry name" value="ProRS-C_1"/>
    <property type="match status" value="1"/>
</dbReference>
<dbReference type="InterPro" id="IPR016061">
    <property type="entry name" value="Pro-tRNA_ligase_II_C"/>
</dbReference>
<dbReference type="GO" id="GO:0005737">
    <property type="term" value="C:cytoplasm"/>
    <property type="evidence" value="ECO:0007669"/>
    <property type="project" value="InterPro"/>
</dbReference>
<dbReference type="PANTHER" id="PTHR43382">
    <property type="entry name" value="PROLYL-TRNA SYNTHETASE"/>
    <property type="match status" value="1"/>
</dbReference>
<dbReference type="Gene3D" id="3.30.110.30">
    <property type="entry name" value="C-terminal domain of ProRS"/>
    <property type="match status" value="1"/>
</dbReference>
<dbReference type="PROSITE" id="PS50862">
    <property type="entry name" value="AA_TRNA_LIGASE_II"/>
    <property type="match status" value="1"/>
</dbReference>
<protein>
    <recommendedName>
        <fullName evidence="2">proline--tRNA ligase</fullName>
        <ecNumber evidence="2">6.1.1.15</ecNumber>
    </recommendedName>
    <alternativeName>
        <fullName evidence="8">Prolyl-tRNA synthetase</fullName>
    </alternativeName>
</protein>
<keyword evidence="13" id="KW-1185">Reference proteome</keyword>
<dbReference type="EMBL" id="LGUA01000042">
    <property type="protein sequence ID" value="OAX84888.1"/>
    <property type="molecule type" value="Genomic_DNA"/>
</dbReference>
<dbReference type="EC" id="6.1.1.15" evidence="2"/>
<keyword evidence="3 12" id="KW-0436">Ligase</keyword>
<evidence type="ECO:0000256" key="1">
    <source>
        <dbReference type="ARBA" id="ARBA00008226"/>
    </source>
</evidence>
<dbReference type="FunFam" id="3.40.50.800:FF:000005">
    <property type="entry name" value="bifunctional glutamate/proline--tRNA ligase"/>
    <property type="match status" value="1"/>
</dbReference>
<dbReference type="Proteomes" id="UP000091918">
    <property type="component" value="Unassembled WGS sequence"/>
</dbReference>
<dbReference type="InterPro" id="IPR036621">
    <property type="entry name" value="Anticodon-bd_dom_sf"/>
</dbReference>
<dbReference type="HAMAP" id="MF_01571">
    <property type="entry name" value="Pro_tRNA_synth_type3"/>
    <property type="match status" value="1"/>
</dbReference>
<accession>A0A1B7P7C4</accession>
<dbReference type="Pfam" id="PF09180">
    <property type="entry name" value="ProRS-C_1"/>
    <property type="match status" value="1"/>
</dbReference>
<organism evidence="12 13">
    <name type="scientific">Emergomyces africanus</name>
    <dbReference type="NCBI Taxonomy" id="1955775"/>
    <lineage>
        <taxon>Eukaryota</taxon>
        <taxon>Fungi</taxon>
        <taxon>Dikarya</taxon>
        <taxon>Ascomycota</taxon>
        <taxon>Pezizomycotina</taxon>
        <taxon>Eurotiomycetes</taxon>
        <taxon>Eurotiomycetidae</taxon>
        <taxon>Onygenales</taxon>
        <taxon>Ajellomycetaceae</taxon>
        <taxon>Emergomyces</taxon>
    </lineage>
</organism>
<gene>
    <name evidence="12" type="ORF">ACJ72_00739</name>
</gene>
<feature type="region of interest" description="Disordered" evidence="10">
    <location>
        <begin position="1"/>
        <end position="91"/>
    </location>
</feature>
<dbReference type="CDD" id="cd00778">
    <property type="entry name" value="ProRS_core_arch_euk"/>
    <property type="match status" value="1"/>
</dbReference>
<evidence type="ECO:0000256" key="2">
    <source>
        <dbReference type="ARBA" id="ARBA00012831"/>
    </source>
</evidence>
<evidence type="ECO:0000256" key="6">
    <source>
        <dbReference type="ARBA" id="ARBA00022917"/>
    </source>
</evidence>
<evidence type="ECO:0000313" key="13">
    <source>
        <dbReference type="Proteomes" id="UP000091918"/>
    </source>
</evidence>
<dbReference type="GO" id="GO:0017101">
    <property type="term" value="C:aminoacyl-tRNA synthetase multienzyme complex"/>
    <property type="evidence" value="ECO:0007669"/>
    <property type="project" value="TreeGrafter"/>
</dbReference>
<dbReference type="AlphaFoldDB" id="A0A1B7P7C4"/>
<keyword evidence="6" id="KW-0648">Protein biosynthesis</keyword>
<comment type="caution">
    <text evidence="12">The sequence shown here is derived from an EMBL/GenBank/DDBJ whole genome shotgun (WGS) entry which is preliminary data.</text>
</comment>
<dbReference type="GO" id="GO:0004827">
    <property type="term" value="F:proline-tRNA ligase activity"/>
    <property type="evidence" value="ECO:0007669"/>
    <property type="project" value="UniProtKB-EC"/>
</dbReference>
<dbReference type="Pfam" id="PF00587">
    <property type="entry name" value="tRNA-synt_2b"/>
    <property type="match status" value="1"/>
</dbReference>
<dbReference type="FunFam" id="3.30.930.10:FF:000007">
    <property type="entry name" value="Bifunctional glutamate/proline--tRNA ligase"/>
    <property type="match status" value="1"/>
</dbReference>
<dbReference type="InterPro" id="IPR002314">
    <property type="entry name" value="aa-tRNA-synt_IIb"/>
</dbReference>
<proteinExistence type="inferred from homology"/>
<dbReference type="InterPro" id="IPR017449">
    <property type="entry name" value="Pro-tRNA_synth_II"/>
</dbReference>
<keyword evidence="5" id="KW-0067">ATP-binding</keyword>
<dbReference type="InterPro" id="IPR002316">
    <property type="entry name" value="Pro-tRNA-ligase_IIa"/>
</dbReference>
<dbReference type="InterPro" id="IPR004154">
    <property type="entry name" value="Anticodon-bd"/>
</dbReference>
<dbReference type="GO" id="GO:0006433">
    <property type="term" value="P:prolyl-tRNA aminoacylation"/>
    <property type="evidence" value="ECO:0007669"/>
    <property type="project" value="InterPro"/>
</dbReference>
<dbReference type="Gene3D" id="3.30.930.10">
    <property type="entry name" value="Bira Bifunctional Protein, Domain 2"/>
    <property type="match status" value="1"/>
</dbReference>
<dbReference type="InterPro" id="IPR006195">
    <property type="entry name" value="aa-tRNA-synth_II"/>
</dbReference>
<dbReference type="SUPFAM" id="SSF64586">
    <property type="entry name" value="C-terminal domain of ProRS"/>
    <property type="match status" value="1"/>
</dbReference>
<dbReference type="SUPFAM" id="SSF55681">
    <property type="entry name" value="Class II aaRS and biotin synthetases"/>
    <property type="match status" value="1"/>
</dbReference>
<reference evidence="12 13" key="1">
    <citation type="submission" date="2015-07" db="EMBL/GenBank/DDBJ databases">
        <title>Emmonsia species relationships and genome sequence.</title>
        <authorList>
            <person name="Cuomo C.A."/>
            <person name="Schwartz I.S."/>
            <person name="Kenyon C."/>
            <person name="de Hoog G.S."/>
            <person name="Govender N.P."/>
            <person name="Botha A."/>
            <person name="Moreno L."/>
            <person name="de Vries M."/>
            <person name="Munoz J.F."/>
            <person name="Stielow J.B."/>
        </authorList>
    </citation>
    <scope>NUCLEOTIDE SEQUENCE [LARGE SCALE GENOMIC DNA]</scope>
    <source>
        <strain evidence="12 13">CBS 136260</strain>
    </source>
</reference>
<dbReference type="NCBIfam" id="TIGR00408">
    <property type="entry name" value="proS_fam_I"/>
    <property type="match status" value="1"/>
</dbReference>
<comment type="catalytic activity">
    <reaction evidence="9">
        <text>tRNA(Pro) + L-proline + ATP = L-prolyl-tRNA(Pro) + AMP + diphosphate</text>
        <dbReference type="Rhea" id="RHEA:14305"/>
        <dbReference type="Rhea" id="RHEA-COMP:9700"/>
        <dbReference type="Rhea" id="RHEA-COMP:9702"/>
        <dbReference type="ChEBI" id="CHEBI:30616"/>
        <dbReference type="ChEBI" id="CHEBI:33019"/>
        <dbReference type="ChEBI" id="CHEBI:60039"/>
        <dbReference type="ChEBI" id="CHEBI:78442"/>
        <dbReference type="ChEBI" id="CHEBI:78532"/>
        <dbReference type="ChEBI" id="CHEBI:456215"/>
        <dbReference type="EC" id="6.1.1.15"/>
    </reaction>
</comment>
<evidence type="ECO:0000256" key="4">
    <source>
        <dbReference type="ARBA" id="ARBA00022741"/>
    </source>
</evidence>
<dbReference type="FunFam" id="3.30.110.30:FF:000001">
    <property type="entry name" value="Bifunctional glutamate/proline--tRNA ligase"/>
    <property type="match status" value="1"/>
</dbReference>
<evidence type="ECO:0000256" key="7">
    <source>
        <dbReference type="ARBA" id="ARBA00023146"/>
    </source>
</evidence>
<keyword evidence="7" id="KW-0030">Aminoacyl-tRNA synthetase</keyword>
<evidence type="ECO:0000256" key="8">
    <source>
        <dbReference type="ARBA" id="ARBA00029731"/>
    </source>
</evidence>
<evidence type="ECO:0000313" key="12">
    <source>
        <dbReference type="EMBL" id="OAX84888.1"/>
    </source>
</evidence>
<dbReference type="PANTHER" id="PTHR43382:SF2">
    <property type="entry name" value="BIFUNCTIONAL GLUTAMATE_PROLINE--TRNA LIGASE"/>
    <property type="match status" value="1"/>
</dbReference>
<dbReference type="OrthoDB" id="1350766at2759"/>
<dbReference type="PRINTS" id="PR01046">
    <property type="entry name" value="TRNASYNTHPRO"/>
</dbReference>
<evidence type="ECO:0000256" key="5">
    <source>
        <dbReference type="ARBA" id="ARBA00022840"/>
    </source>
</evidence>
<dbReference type="Pfam" id="PF03129">
    <property type="entry name" value="HGTP_anticodon"/>
    <property type="match status" value="1"/>
</dbReference>